<accession>A0A0F6B145</accession>
<dbReference type="AlphaFoldDB" id="A0A0F6B145"/>
<dbReference type="EMBL" id="CP001363">
    <property type="protein sequence ID" value="ACY88227.1"/>
    <property type="molecule type" value="Genomic_DNA"/>
</dbReference>
<proteinExistence type="predicted"/>
<sequence length="55" mass="6480">MSEMLSSVKFLHLKNGRFLHCKKAISLGERRYLLLFKVKSSDIGHYLKKWQSNVL</sequence>
<dbReference type="Proteomes" id="UP000002695">
    <property type="component" value="Chromosome"/>
</dbReference>
<evidence type="ECO:0000313" key="2">
    <source>
        <dbReference type="Proteomes" id="UP000002695"/>
    </source>
</evidence>
<keyword evidence="2" id="KW-1185">Reference proteome</keyword>
<gene>
    <name evidence="1" type="ordered locus">STM14_1751</name>
</gene>
<evidence type="ECO:0000313" key="1">
    <source>
        <dbReference type="EMBL" id="ACY88227.1"/>
    </source>
</evidence>
<reference evidence="1 2" key="1">
    <citation type="journal article" date="2010" name="J. Bacteriol.">
        <title>Short-term signatures of evolutionary change in the Salmonella enterica serovar typhimurium 14028 genome.</title>
        <authorList>
            <person name="Jarvik T."/>
            <person name="Smillie C."/>
            <person name="Groisman E.A."/>
            <person name="Ochman H."/>
        </authorList>
    </citation>
    <scope>NUCLEOTIDE SEQUENCE [LARGE SCALE GENOMIC DNA]</scope>
    <source>
        <strain evidence="2">14028s / SGSC 2262</strain>
    </source>
</reference>
<organism evidence="1 2">
    <name type="scientific">Salmonella typhimurium (strain 14028s / SGSC 2262)</name>
    <dbReference type="NCBI Taxonomy" id="588858"/>
    <lineage>
        <taxon>Bacteria</taxon>
        <taxon>Pseudomonadati</taxon>
        <taxon>Pseudomonadota</taxon>
        <taxon>Gammaproteobacteria</taxon>
        <taxon>Enterobacterales</taxon>
        <taxon>Enterobacteriaceae</taxon>
        <taxon>Salmonella</taxon>
    </lineage>
</organism>
<protein>
    <submittedName>
        <fullName evidence="1">Uncharacterized protein</fullName>
    </submittedName>
</protein>
<dbReference type="HOGENOM" id="CLU_3188799_0_0_6"/>
<name>A0A0F6B145_SALT1</name>
<dbReference type="KEGG" id="seo:STM14_1751"/>